<name>A0AAJ1QMT4_9BACI</name>
<dbReference type="RefSeq" id="WP_289349980.1">
    <property type="nucleotide sequence ID" value="NZ_JAUCFI010000003.1"/>
</dbReference>
<dbReference type="EMBL" id="JAUCFI010000003">
    <property type="protein sequence ID" value="MDM5284461.1"/>
    <property type="molecule type" value="Genomic_DNA"/>
</dbReference>
<comment type="caution">
    <text evidence="1">The sequence shown here is derived from an EMBL/GenBank/DDBJ whole genome shotgun (WGS) entry which is preliminary data.</text>
</comment>
<evidence type="ECO:0008006" key="3">
    <source>
        <dbReference type="Google" id="ProtNLM"/>
    </source>
</evidence>
<dbReference type="Proteomes" id="UP001238973">
    <property type="component" value="Unassembled WGS sequence"/>
</dbReference>
<protein>
    <recommendedName>
        <fullName evidence="3">DinB family protein</fullName>
    </recommendedName>
</protein>
<evidence type="ECO:0000313" key="2">
    <source>
        <dbReference type="Proteomes" id="UP001238973"/>
    </source>
</evidence>
<gene>
    <name evidence="1" type="ORF">QUF85_14270</name>
</gene>
<reference evidence="1" key="1">
    <citation type="submission" date="2023-06" db="EMBL/GenBank/DDBJ databases">
        <title>Comparative genomics of Bacillaceae isolates and their secondary metabolite potential.</title>
        <authorList>
            <person name="Song L."/>
            <person name="Nielsen L.J."/>
            <person name="Mohite O."/>
            <person name="Xu X."/>
            <person name="Weber T."/>
            <person name="Kovacs A.T."/>
        </authorList>
    </citation>
    <scope>NUCLEOTIDE SEQUENCE</scope>
    <source>
        <strain evidence="1">G1S1</strain>
    </source>
</reference>
<dbReference type="InterPro" id="IPR034660">
    <property type="entry name" value="DinB/YfiT-like"/>
</dbReference>
<dbReference type="AlphaFoldDB" id="A0AAJ1QMT4"/>
<proteinExistence type="predicted"/>
<evidence type="ECO:0000313" key="1">
    <source>
        <dbReference type="EMBL" id="MDM5284461.1"/>
    </source>
</evidence>
<accession>A0AAJ1QMT4</accession>
<sequence length="157" mass="17741">MSETLASSLKTLLKETFEGPGNEGSYYTDSKPNTGVFGTLDGLTAEDASRSINGSTIAAHSDHTRYYLWVIRSMINGSDFEKDWEESWTIATVDEVKWAEIREELHKEYVSLFAEIETIDLGKWLTNVNATIAHSAYHLGALRQMIKSLEIEKKYNI</sequence>
<dbReference type="SUPFAM" id="SSF109854">
    <property type="entry name" value="DinB/YfiT-like putative metalloenzymes"/>
    <property type="match status" value="1"/>
</dbReference>
<organism evidence="1 2">
    <name type="scientific">Peribacillus frigoritolerans</name>
    <dbReference type="NCBI Taxonomy" id="450367"/>
    <lineage>
        <taxon>Bacteria</taxon>
        <taxon>Bacillati</taxon>
        <taxon>Bacillota</taxon>
        <taxon>Bacilli</taxon>
        <taxon>Bacillales</taxon>
        <taxon>Bacillaceae</taxon>
        <taxon>Peribacillus</taxon>
    </lineage>
</organism>